<evidence type="ECO:0000256" key="1">
    <source>
        <dbReference type="SAM" id="Phobius"/>
    </source>
</evidence>
<feature type="transmembrane region" description="Helical" evidence="1">
    <location>
        <begin position="29"/>
        <end position="48"/>
    </location>
</feature>
<name>A0ABV8R348_9MICC</name>
<organism evidence="2 3">
    <name type="scientific">Arthrobacter cryoconiti</name>
    <dbReference type="NCBI Taxonomy" id="748907"/>
    <lineage>
        <taxon>Bacteria</taxon>
        <taxon>Bacillati</taxon>
        <taxon>Actinomycetota</taxon>
        <taxon>Actinomycetes</taxon>
        <taxon>Micrococcales</taxon>
        <taxon>Micrococcaceae</taxon>
        <taxon>Arthrobacter</taxon>
    </lineage>
</organism>
<dbReference type="RefSeq" id="WP_230065894.1">
    <property type="nucleotide sequence ID" value="NZ_BAABLL010000010.1"/>
</dbReference>
<sequence length="143" mass="15087">MTKSDSPVASSVTNRYGSPKRALSKRAKLLLTVIASTLALVWILWVVFGGGPTVTQKILSYNVVDSTQVTVDIAVTKDSADTARCAVKALNSTFAIVGWNVITVGPNSTDVGSENGRTTTVRGEVRTDSLAVTGVVDNCWIVS</sequence>
<dbReference type="InterPro" id="IPR025443">
    <property type="entry name" value="DUF4307"/>
</dbReference>
<accession>A0ABV8R348</accession>
<dbReference type="EMBL" id="JBHSCQ010000022">
    <property type="protein sequence ID" value="MFC4266886.1"/>
    <property type="molecule type" value="Genomic_DNA"/>
</dbReference>
<comment type="caution">
    <text evidence="2">The sequence shown here is derived from an EMBL/GenBank/DDBJ whole genome shotgun (WGS) entry which is preliminary data.</text>
</comment>
<gene>
    <name evidence="2" type="ORF">ACFOW9_14850</name>
</gene>
<dbReference type="Proteomes" id="UP001595773">
    <property type="component" value="Unassembled WGS sequence"/>
</dbReference>
<evidence type="ECO:0000313" key="2">
    <source>
        <dbReference type="EMBL" id="MFC4266886.1"/>
    </source>
</evidence>
<dbReference type="Pfam" id="PF14155">
    <property type="entry name" value="DUF4307"/>
    <property type="match status" value="1"/>
</dbReference>
<keyword evidence="3" id="KW-1185">Reference proteome</keyword>
<reference evidence="3" key="1">
    <citation type="journal article" date="2019" name="Int. J. Syst. Evol. Microbiol.">
        <title>The Global Catalogue of Microorganisms (GCM) 10K type strain sequencing project: providing services to taxonomists for standard genome sequencing and annotation.</title>
        <authorList>
            <consortium name="The Broad Institute Genomics Platform"/>
            <consortium name="The Broad Institute Genome Sequencing Center for Infectious Disease"/>
            <person name="Wu L."/>
            <person name="Ma J."/>
        </authorList>
    </citation>
    <scope>NUCLEOTIDE SEQUENCE [LARGE SCALE GENOMIC DNA]</scope>
    <source>
        <strain evidence="3">CGMCC 1.10698</strain>
    </source>
</reference>
<proteinExistence type="predicted"/>
<keyword evidence="1" id="KW-1133">Transmembrane helix</keyword>
<protein>
    <submittedName>
        <fullName evidence="2">DUF4307 domain-containing protein</fullName>
    </submittedName>
</protein>
<keyword evidence="1" id="KW-0812">Transmembrane</keyword>
<evidence type="ECO:0000313" key="3">
    <source>
        <dbReference type="Proteomes" id="UP001595773"/>
    </source>
</evidence>
<keyword evidence="1" id="KW-0472">Membrane</keyword>